<evidence type="ECO:0000259" key="1">
    <source>
        <dbReference type="Pfam" id="PF24316"/>
    </source>
</evidence>
<feature type="domain" description="Tli3-like" evidence="1">
    <location>
        <begin position="50"/>
        <end position="130"/>
    </location>
</feature>
<dbReference type="RefSeq" id="WP_332293236.1">
    <property type="nucleotide sequence ID" value="NZ_JAZIBG010000058.1"/>
</dbReference>
<dbReference type="AlphaFoldDB" id="A0AAW9QC65"/>
<dbReference type="Pfam" id="PF24316">
    <property type="entry name" value="Tli3"/>
    <property type="match status" value="1"/>
</dbReference>
<dbReference type="PROSITE" id="PS51257">
    <property type="entry name" value="PROKAR_LIPOPROTEIN"/>
    <property type="match status" value="1"/>
</dbReference>
<proteinExistence type="predicted"/>
<accession>A0AAW9QC65</accession>
<evidence type="ECO:0000313" key="2">
    <source>
        <dbReference type="EMBL" id="MEF7617473.1"/>
    </source>
</evidence>
<dbReference type="EMBL" id="JAZIBG010000058">
    <property type="protein sequence ID" value="MEF7617473.1"/>
    <property type="molecule type" value="Genomic_DNA"/>
</dbReference>
<gene>
    <name evidence="2" type="ORF">V4F39_26425</name>
</gene>
<dbReference type="Proteomes" id="UP001336250">
    <property type="component" value="Unassembled WGS sequence"/>
</dbReference>
<name>A0AAW9QC65_9BURK</name>
<reference evidence="2 3" key="1">
    <citation type="submission" date="2024-02" db="EMBL/GenBank/DDBJ databases">
        <title>Genome sequence of Aquincola sp. MAHUQ-54.</title>
        <authorList>
            <person name="Huq M.A."/>
        </authorList>
    </citation>
    <scope>NUCLEOTIDE SEQUENCE [LARGE SCALE GENOMIC DNA]</scope>
    <source>
        <strain evidence="2 3">MAHUQ-54</strain>
    </source>
</reference>
<evidence type="ECO:0000313" key="3">
    <source>
        <dbReference type="Proteomes" id="UP001336250"/>
    </source>
</evidence>
<sequence length="238" mass="26563">MNVRGSADLQARRRGVALAFALIAALLQGCALLGHGELQNLPDWDTFPRAPKQIVYRFDEHRYIENDPSGEVVGGCRGELYYVDEKLGIRTYFSVNTQGNPRHRFKVDSPYVVVRSDKAVKISLDQGRTFAVLNVPPSGDIVVVGSTLYSGWYGDWESYDFDPTNGRREVVVLSNLRFELVDVRASGHSAVIAKRIAEAELSKAGAGSIEFVCRGDLPWRPSVKREREMQPQQPGRQP</sequence>
<keyword evidence="3" id="KW-1185">Reference proteome</keyword>
<dbReference type="InterPro" id="IPR057562">
    <property type="entry name" value="Tli3-like_dom"/>
</dbReference>
<comment type="caution">
    <text evidence="2">The sequence shown here is derived from an EMBL/GenBank/DDBJ whole genome shotgun (WGS) entry which is preliminary data.</text>
</comment>
<protein>
    <recommendedName>
        <fullName evidence="1">Tli3-like domain-containing protein</fullName>
    </recommendedName>
</protein>
<organism evidence="2 3">
    <name type="scientific">Aquincola agrisoli</name>
    <dbReference type="NCBI Taxonomy" id="3119538"/>
    <lineage>
        <taxon>Bacteria</taxon>
        <taxon>Pseudomonadati</taxon>
        <taxon>Pseudomonadota</taxon>
        <taxon>Betaproteobacteria</taxon>
        <taxon>Burkholderiales</taxon>
        <taxon>Sphaerotilaceae</taxon>
        <taxon>Aquincola</taxon>
    </lineage>
</organism>